<feature type="non-terminal residue" evidence="2">
    <location>
        <position position="311"/>
    </location>
</feature>
<sequence length="311" mass="34967">MKGGISRLGVLPFFYECWQEEFLMFDIIEKVQECLKVDDPKSALSIVMKVPDELLRRELFHSLRGDIFCHQLRFNEACAEYEKAIALAGNWPPPYNGLGNALVELGEYSKALAAFDIAVKLAPEQGEFAFNRGQLRLLLGEWSGAKADYEARLLSPTFEAHPDIARRPPWLGQAVLGQRILLYWEQGQGDTVQFVRYARLLEDQGASLIIEAQDTLLRLLRHNFPKAQVIRGDDNLPDFDLRAALPSLPWIYGESPETPYAQCPYLVAPAGLRSAPAAKVAGRRIGLVWAGNPNHINDKQRSIPQETLLEL</sequence>
<organism evidence="2 3">
    <name type="scientific">Elstera litoralis</name>
    <dbReference type="NCBI Taxonomy" id="552518"/>
    <lineage>
        <taxon>Bacteria</taxon>
        <taxon>Pseudomonadati</taxon>
        <taxon>Pseudomonadota</taxon>
        <taxon>Alphaproteobacteria</taxon>
        <taxon>Rhodospirillales</taxon>
        <taxon>Rhodospirillaceae</taxon>
        <taxon>Elstera</taxon>
    </lineage>
</organism>
<proteinExistence type="predicted"/>
<name>A0A0F3IMP6_9PROT</name>
<gene>
    <name evidence="2" type="ORF">VZ95_20490</name>
</gene>
<feature type="repeat" description="TPR" evidence="1">
    <location>
        <begin position="92"/>
        <end position="125"/>
    </location>
</feature>
<evidence type="ECO:0000313" key="2">
    <source>
        <dbReference type="EMBL" id="KJV06834.1"/>
    </source>
</evidence>
<comment type="caution">
    <text evidence="2">The sequence shown here is derived from an EMBL/GenBank/DDBJ whole genome shotgun (WGS) entry which is preliminary data.</text>
</comment>
<dbReference type="EMBL" id="LAJY01000883">
    <property type="protein sequence ID" value="KJV06834.1"/>
    <property type="molecule type" value="Genomic_DNA"/>
</dbReference>
<dbReference type="SMART" id="SM00028">
    <property type="entry name" value="TPR"/>
    <property type="match status" value="3"/>
</dbReference>
<dbReference type="Pfam" id="PF13432">
    <property type="entry name" value="TPR_16"/>
    <property type="match status" value="1"/>
</dbReference>
<evidence type="ECO:0000313" key="3">
    <source>
        <dbReference type="Proteomes" id="UP000033774"/>
    </source>
</evidence>
<dbReference type="RefSeq" id="WP_045777508.1">
    <property type="nucleotide sequence ID" value="NZ_LAJY01000883.1"/>
</dbReference>
<dbReference type="SUPFAM" id="SSF48452">
    <property type="entry name" value="TPR-like"/>
    <property type="match status" value="1"/>
</dbReference>
<dbReference type="Proteomes" id="UP000033774">
    <property type="component" value="Unassembled WGS sequence"/>
</dbReference>
<accession>A0A0F3IMP6</accession>
<keyword evidence="3" id="KW-1185">Reference proteome</keyword>
<keyword evidence="1" id="KW-0802">TPR repeat</keyword>
<dbReference type="OrthoDB" id="6193797at2"/>
<dbReference type="PROSITE" id="PS50005">
    <property type="entry name" value="TPR"/>
    <property type="match status" value="1"/>
</dbReference>
<protein>
    <submittedName>
        <fullName evidence="2">Uncharacterized protein</fullName>
    </submittedName>
</protein>
<reference evidence="2 3" key="1">
    <citation type="submission" date="2015-03" db="EMBL/GenBank/DDBJ databases">
        <title>Draft genome sequence of Elstera litoralis.</title>
        <authorList>
            <person name="Rahalkar M.C."/>
            <person name="Dhakephalkar P.K."/>
            <person name="Pore S.D."/>
            <person name="Arora P."/>
            <person name="Kapse N.G."/>
            <person name="Pandit P.S."/>
        </authorList>
    </citation>
    <scope>NUCLEOTIDE SEQUENCE [LARGE SCALE GENOMIC DNA]</scope>
    <source>
        <strain evidence="2 3">Dia-1</strain>
    </source>
</reference>
<evidence type="ECO:0000256" key="1">
    <source>
        <dbReference type="PROSITE-ProRule" id="PRU00339"/>
    </source>
</evidence>
<dbReference type="AlphaFoldDB" id="A0A0F3IMP6"/>
<dbReference type="Gene3D" id="1.25.40.10">
    <property type="entry name" value="Tetratricopeptide repeat domain"/>
    <property type="match status" value="1"/>
</dbReference>
<dbReference type="InterPro" id="IPR011990">
    <property type="entry name" value="TPR-like_helical_dom_sf"/>
</dbReference>
<dbReference type="InterPro" id="IPR019734">
    <property type="entry name" value="TPR_rpt"/>
</dbReference>